<keyword evidence="15" id="KW-1185">Reference proteome</keyword>
<feature type="compositionally biased region" description="Basic and acidic residues" evidence="12">
    <location>
        <begin position="21"/>
        <end position="37"/>
    </location>
</feature>
<dbReference type="InterPro" id="IPR003892">
    <property type="entry name" value="CUE"/>
</dbReference>
<dbReference type="GO" id="GO:0004527">
    <property type="term" value="F:exonuclease activity"/>
    <property type="evidence" value="ECO:0007669"/>
    <property type="project" value="UniProtKB-KW"/>
</dbReference>
<sequence length="601" mass="67236">MRVGDVLCLLAADYCFRLERPSRDRSHERSPLKRAKADTQAAEGDDDPVDPAKRRRLEHESNTQQGEDGGGERNVKQDTHDGAARTGPGGRASHRRAGSELVPLEFEFGEHGATVKVLDLTRESDDDASPVPVPARTALSKRDQDKAMDDVAGVLPHLPPDQIRKVLAKLDWNVEAAIDKLLSVGESPEGDEQPELVVVDDDEADLAGELVPSNSFAEAEPYYHLNWLPKFPADANQGALGIRQIIPENVERAVIVTYQVDMDWLMRRCPVLPHPPPPNVHYHKPWVLDYGCHHGKMMLLFWKAITTANLIQKDYERKTQGIWLQDFPKKRGDFEDTLVDYFGHMGNERQLQFQPSSLRHYDYSAVRVALVTSVPGYHSRATLNRYGHMRLRGLLSRVTMPAEIERRSSVACQFSSVGSLTAKWVEEEFGQSLMASAGSSDSKKEAQVELVWPTVDYVRSSIDGYAAGGSLCFGESNRKDFMTPLFRQYKAMPESRGRVTPHIKVCLTSANLSKAAWGALQKGNTQLMIRNFEIGVLFLPSHFDDRTFIAGSAPAALSKDSVVIPLPYRIEPLERYGPRDEPWIWDLPRPEPDALGQTRGV</sequence>
<dbReference type="InterPro" id="IPR009060">
    <property type="entry name" value="UBA-like_sf"/>
</dbReference>
<dbReference type="STRING" id="1257118.L8H8X9"/>
<dbReference type="GO" id="GO:0006281">
    <property type="term" value="P:DNA repair"/>
    <property type="evidence" value="ECO:0007669"/>
    <property type="project" value="UniProtKB-KW"/>
</dbReference>
<evidence type="ECO:0000259" key="13">
    <source>
        <dbReference type="PROSITE" id="PS51140"/>
    </source>
</evidence>
<evidence type="ECO:0000256" key="8">
    <source>
        <dbReference type="ARBA" id="ARBA00023242"/>
    </source>
</evidence>
<dbReference type="Proteomes" id="UP000011083">
    <property type="component" value="Unassembled WGS sequence"/>
</dbReference>
<feature type="active site" description="Nucleophile" evidence="9">
    <location>
        <position position="294"/>
    </location>
</feature>
<dbReference type="SUPFAM" id="SSF46934">
    <property type="entry name" value="UBA-like"/>
    <property type="match status" value="1"/>
</dbReference>
<keyword evidence="4" id="KW-0227">DNA damage</keyword>
<feature type="region of interest" description="Disordered" evidence="12">
    <location>
        <begin position="21"/>
        <end position="96"/>
    </location>
</feature>
<dbReference type="InterPro" id="IPR010347">
    <property type="entry name" value="Tdp1"/>
</dbReference>
<dbReference type="VEuPathDB" id="AmoebaDB:ACA1_325460"/>
<dbReference type="GO" id="GO:0043130">
    <property type="term" value="F:ubiquitin binding"/>
    <property type="evidence" value="ECO:0007669"/>
    <property type="project" value="InterPro"/>
</dbReference>
<dbReference type="OrthoDB" id="47785at2759"/>
<evidence type="ECO:0000256" key="5">
    <source>
        <dbReference type="ARBA" id="ARBA00022801"/>
    </source>
</evidence>
<dbReference type="Gene3D" id="3.30.870.10">
    <property type="entry name" value="Endonuclease Chain A"/>
    <property type="match status" value="2"/>
</dbReference>
<dbReference type="GO" id="GO:0003697">
    <property type="term" value="F:single-stranded DNA binding"/>
    <property type="evidence" value="ECO:0007669"/>
    <property type="project" value="TreeGrafter"/>
</dbReference>
<dbReference type="AlphaFoldDB" id="L8H8X9"/>
<feature type="binding site" evidence="10">
    <location>
        <position position="296"/>
    </location>
    <ligand>
        <name>substrate</name>
    </ligand>
</feature>
<evidence type="ECO:0000256" key="11">
    <source>
        <dbReference type="PIRSR" id="PIRSR610347-3"/>
    </source>
</evidence>
<keyword evidence="5" id="KW-0378">Hydrolase</keyword>
<dbReference type="Pfam" id="PF02845">
    <property type="entry name" value="CUE"/>
    <property type="match status" value="1"/>
</dbReference>
<reference evidence="14 15" key="1">
    <citation type="journal article" date="2013" name="Genome Biol.">
        <title>Genome of Acanthamoeba castellanii highlights extensive lateral gene transfer and early evolution of tyrosine kinase signaling.</title>
        <authorList>
            <person name="Clarke M."/>
            <person name="Lohan A.J."/>
            <person name="Liu B."/>
            <person name="Lagkouvardos I."/>
            <person name="Roy S."/>
            <person name="Zafar N."/>
            <person name="Bertelli C."/>
            <person name="Schilde C."/>
            <person name="Kianianmomeni A."/>
            <person name="Burglin T.R."/>
            <person name="Frech C."/>
            <person name="Turcotte B."/>
            <person name="Kopec K.O."/>
            <person name="Synnott J.M."/>
            <person name="Choo C."/>
            <person name="Paponov I."/>
            <person name="Finkler A."/>
            <person name="Soon Heng Tan C."/>
            <person name="Hutchins A.P."/>
            <person name="Weinmeier T."/>
            <person name="Rattei T."/>
            <person name="Chu J.S."/>
            <person name="Gimenez G."/>
            <person name="Irimia M."/>
            <person name="Rigden D.J."/>
            <person name="Fitzpatrick D.A."/>
            <person name="Lorenzo-Morales J."/>
            <person name="Bateman A."/>
            <person name="Chiu C.H."/>
            <person name="Tang P."/>
            <person name="Hegemann P."/>
            <person name="Fromm H."/>
            <person name="Raoult D."/>
            <person name="Greub G."/>
            <person name="Miranda-Saavedra D."/>
            <person name="Chen N."/>
            <person name="Nash P."/>
            <person name="Ginger M.L."/>
            <person name="Horn M."/>
            <person name="Schaap P."/>
            <person name="Caler L."/>
            <person name="Loftus B."/>
        </authorList>
    </citation>
    <scope>NUCLEOTIDE SEQUENCE [LARGE SCALE GENOMIC DNA]</scope>
    <source>
        <strain evidence="14 15">Neff</strain>
    </source>
</reference>
<keyword evidence="6" id="KW-0269">Exonuclease</keyword>
<evidence type="ECO:0000256" key="2">
    <source>
        <dbReference type="ARBA" id="ARBA00010205"/>
    </source>
</evidence>
<evidence type="ECO:0000256" key="12">
    <source>
        <dbReference type="SAM" id="MobiDB-lite"/>
    </source>
</evidence>
<dbReference type="GO" id="GO:0003690">
    <property type="term" value="F:double-stranded DNA binding"/>
    <property type="evidence" value="ECO:0007669"/>
    <property type="project" value="TreeGrafter"/>
</dbReference>
<evidence type="ECO:0000256" key="4">
    <source>
        <dbReference type="ARBA" id="ARBA00022763"/>
    </source>
</evidence>
<dbReference type="EMBL" id="KB007891">
    <property type="protein sequence ID" value="ELR21974.1"/>
    <property type="molecule type" value="Genomic_DNA"/>
</dbReference>
<evidence type="ECO:0000256" key="6">
    <source>
        <dbReference type="ARBA" id="ARBA00022839"/>
    </source>
</evidence>
<dbReference type="PROSITE" id="PS51140">
    <property type="entry name" value="CUE"/>
    <property type="match status" value="1"/>
</dbReference>
<dbReference type="PANTHER" id="PTHR12415:SF0">
    <property type="entry name" value="TYROSYL-DNA PHOSPHODIESTERASE 1"/>
    <property type="match status" value="1"/>
</dbReference>
<organism evidence="14 15">
    <name type="scientific">Acanthamoeba castellanii (strain ATCC 30010 / Neff)</name>
    <dbReference type="NCBI Taxonomy" id="1257118"/>
    <lineage>
        <taxon>Eukaryota</taxon>
        <taxon>Amoebozoa</taxon>
        <taxon>Discosea</taxon>
        <taxon>Longamoebia</taxon>
        <taxon>Centramoebida</taxon>
        <taxon>Acanthamoebidae</taxon>
        <taxon>Acanthamoeba</taxon>
    </lineage>
</organism>
<keyword evidence="8" id="KW-0539">Nucleus</keyword>
<dbReference type="Gene3D" id="1.10.8.10">
    <property type="entry name" value="DNA helicase RuvA subunit, C-terminal domain"/>
    <property type="match status" value="1"/>
</dbReference>
<gene>
    <name evidence="14" type="ORF">ACA1_325460</name>
</gene>
<dbReference type="CDD" id="cd14279">
    <property type="entry name" value="CUE"/>
    <property type="match status" value="1"/>
</dbReference>
<feature type="active site" description="Proton donor/acceptor" evidence="9">
    <location>
        <position position="502"/>
    </location>
</feature>
<proteinExistence type="inferred from homology"/>
<evidence type="ECO:0000256" key="1">
    <source>
        <dbReference type="ARBA" id="ARBA00004123"/>
    </source>
</evidence>
<keyword evidence="7" id="KW-0234">DNA repair</keyword>
<dbReference type="KEGG" id="acan:ACA1_325460"/>
<evidence type="ECO:0000313" key="15">
    <source>
        <dbReference type="Proteomes" id="UP000011083"/>
    </source>
</evidence>
<dbReference type="GO" id="GO:0005634">
    <property type="term" value="C:nucleus"/>
    <property type="evidence" value="ECO:0007669"/>
    <property type="project" value="UniProtKB-SubCell"/>
</dbReference>
<dbReference type="Pfam" id="PF06087">
    <property type="entry name" value="Tyr-DNA_phospho"/>
    <property type="match status" value="1"/>
</dbReference>
<feature type="binding site" evidence="10">
    <location>
        <position position="504"/>
    </location>
    <ligand>
        <name>substrate</name>
    </ligand>
</feature>
<feature type="site" description="Interaction with DNA" evidence="11">
    <location>
        <position position="513"/>
    </location>
</feature>
<dbReference type="PANTHER" id="PTHR12415">
    <property type="entry name" value="TYROSYL-DNA PHOSPHODIESTERASE 1"/>
    <property type="match status" value="1"/>
</dbReference>
<evidence type="ECO:0000256" key="9">
    <source>
        <dbReference type="PIRSR" id="PIRSR610347-1"/>
    </source>
</evidence>
<evidence type="ECO:0000256" key="3">
    <source>
        <dbReference type="ARBA" id="ARBA00022722"/>
    </source>
</evidence>
<dbReference type="GO" id="GO:0017005">
    <property type="term" value="F:3'-tyrosyl-DNA phosphodiesterase activity"/>
    <property type="evidence" value="ECO:0007669"/>
    <property type="project" value="TreeGrafter"/>
</dbReference>
<comment type="similarity">
    <text evidence="2">Belongs to the tyrosyl-DNA phosphodiesterase family.</text>
</comment>
<protein>
    <submittedName>
        <fullName evidence="14">TyrosylDNA phosphodiesterase-related, putative</fullName>
    </submittedName>
</protein>
<feature type="domain" description="CUE" evidence="13">
    <location>
        <begin position="143"/>
        <end position="186"/>
    </location>
</feature>
<keyword evidence="3" id="KW-0540">Nuclease</keyword>
<evidence type="ECO:0000256" key="10">
    <source>
        <dbReference type="PIRSR" id="PIRSR610347-2"/>
    </source>
</evidence>
<evidence type="ECO:0000313" key="14">
    <source>
        <dbReference type="EMBL" id="ELR21974.1"/>
    </source>
</evidence>
<name>L8H8X9_ACACF</name>
<accession>L8H8X9</accession>
<comment type="subcellular location">
    <subcellularLocation>
        <location evidence="1">Nucleus</location>
    </subcellularLocation>
</comment>
<dbReference type="RefSeq" id="XP_004348348.1">
    <property type="nucleotide sequence ID" value="XM_004348298.1"/>
</dbReference>
<dbReference type="SUPFAM" id="SSF56024">
    <property type="entry name" value="Phospholipase D/nuclease"/>
    <property type="match status" value="2"/>
</dbReference>
<evidence type="ECO:0000256" key="7">
    <source>
        <dbReference type="ARBA" id="ARBA00023204"/>
    </source>
</evidence>
<dbReference type="GeneID" id="14922894"/>
<feature type="compositionally biased region" description="Basic and acidic residues" evidence="12">
    <location>
        <begin position="70"/>
        <end position="83"/>
    </location>
</feature>